<dbReference type="InterPro" id="IPR002810">
    <property type="entry name" value="NfeD-like_C"/>
</dbReference>
<evidence type="ECO:0000259" key="6">
    <source>
        <dbReference type="Pfam" id="PF01957"/>
    </source>
</evidence>
<dbReference type="InterPro" id="IPR012340">
    <property type="entry name" value="NA-bd_OB-fold"/>
</dbReference>
<dbReference type="PANTHER" id="PTHR33507:SF3">
    <property type="entry name" value="INNER MEMBRANE PROTEIN YBBJ"/>
    <property type="match status" value="1"/>
</dbReference>
<comment type="subcellular location">
    <subcellularLocation>
        <location evidence="1">Membrane</location>
        <topology evidence="1">Multi-pass membrane protein</topology>
    </subcellularLocation>
</comment>
<dbReference type="RefSeq" id="WP_014301931.1">
    <property type="nucleotide sequence ID" value="NZ_CAJDYE010000013.1"/>
</dbReference>
<comment type="caution">
    <text evidence="7">The sequence shown here is derived from an EMBL/GenBank/DDBJ whole genome shotgun (WGS) entry which is preliminary data.</text>
</comment>
<dbReference type="EMBL" id="CADDAV010000018">
    <property type="protein sequence ID" value="CAB0605287.1"/>
    <property type="molecule type" value="Genomic_DNA"/>
</dbReference>
<evidence type="ECO:0000256" key="4">
    <source>
        <dbReference type="ARBA" id="ARBA00023136"/>
    </source>
</evidence>
<feature type="transmembrane region" description="Helical" evidence="5">
    <location>
        <begin position="21"/>
        <end position="54"/>
    </location>
</feature>
<sequence>MRFLRDDLVFSKLDAVGSLEWFVIGVALVVLELFIGELTFFMLGLAAICAAGVGLVTDNVALQAAAFSVSAISLLLFLKPLIKKHFELPTSLELTPRALIGMSGEVVKKITEHSGQIKLDGSIWSARSLDPAVNFQTGQSVCVVEIDGPTAVVWKESKT</sequence>
<evidence type="ECO:0000256" key="2">
    <source>
        <dbReference type="ARBA" id="ARBA00022692"/>
    </source>
</evidence>
<dbReference type="Gene3D" id="2.40.50.140">
    <property type="entry name" value="Nucleic acid-binding proteins"/>
    <property type="match status" value="1"/>
</dbReference>
<dbReference type="Pfam" id="PF01957">
    <property type="entry name" value="NfeD"/>
    <property type="match status" value="1"/>
</dbReference>
<dbReference type="PANTHER" id="PTHR33507">
    <property type="entry name" value="INNER MEMBRANE PROTEIN YBBJ"/>
    <property type="match status" value="1"/>
</dbReference>
<dbReference type="SUPFAM" id="SSF141322">
    <property type="entry name" value="NfeD domain-like"/>
    <property type="match status" value="1"/>
</dbReference>
<evidence type="ECO:0000256" key="1">
    <source>
        <dbReference type="ARBA" id="ARBA00004141"/>
    </source>
</evidence>
<evidence type="ECO:0000256" key="5">
    <source>
        <dbReference type="SAM" id="Phobius"/>
    </source>
</evidence>
<keyword evidence="2 5" id="KW-0812">Transmembrane</keyword>
<gene>
    <name evidence="7" type="ORF">CIP107547_01465</name>
</gene>
<evidence type="ECO:0000313" key="8">
    <source>
        <dbReference type="Proteomes" id="UP000480222"/>
    </source>
</evidence>
<dbReference type="InterPro" id="IPR052165">
    <property type="entry name" value="Membrane_assoc_protease"/>
</dbReference>
<dbReference type="GO" id="GO:0005886">
    <property type="term" value="C:plasma membrane"/>
    <property type="evidence" value="ECO:0007669"/>
    <property type="project" value="TreeGrafter"/>
</dbReference>
<organism evidence="7 8">
    <name type="scientific">Corynebacterium diphtheriae</name>
    <dbReference type="NCBI Taxonomy" id="1717"/>
    <lineage>
        <taxon>Bacteria</taxon>
        <taxon>Bacillati</taxon>
        <taxon>Actinomycetota</taxon>
        <taxon>Actinomycetes</taxon>
        <taxon>Mycobacteriales</taxon>
        <taxon>Corynebacteriaceae</taxon>
        <taxon>Corynebacterium</taxon>
    </lineage>
</organism>
<accession>A0A1J5Y7G1</accession>
<dbReference type="OMA" id="AMPEFGM"/>
<proteinExistence type="predicted"/>
<keyword evidence="3 5" id="KW-1133">Transmembrane helix</keyword>
<reference evidence="7 8" key="1">
    <citation type="submission" date="2020-02" db="EMBL/GenBank/DDBJ databases">
        <authorList>
            <person name="Brisse S."/>
        </authorList>
    </citation>
    <scope>NUCLEOTIDE SEQUENCE [LARGE SCALE GENOMIC DNA]</scope>
    <source>
        <strain evidence="7">CIP107547</strain>
    </source>
</reference>
<feature type="transmembrane region" description="Helical" evidence="5">
    <location>
        <begin position="60"/>
        <end position="78"/>
    </location>
</feature>
<dbReference type="Proteomes" id="UP000480222">
    <property type="component" value="Unassembled WGS sequence"/>
</dbReference>
<protein>
    <submittedName>
        <fullName evidence="7">NfeD family protein</fullName>
    </submittedName>
</protein>
<dbReference type="AlphaFoldDB" id="A0A1J5Y7G1"/>
<keyword evidence="4 5" id="KW-0472">Membrane</keyword>
<evidence type="ECO:0000313" key="7">
    <source>
        <dbReference type="EMBL" id="CAB0605287.1"/>
    </source>
</evidence>
<name>A0A1J5Y7G1_CORDP</name>
<feature type="domain" description="NfeD-like C-terminal" evidence="6">
    <location>
        <begin position="98"/>
        <end position="155"/>
    </location>
</feature>
<evidence type="ECO:0000256" key="3">
    <source>
        <dbReference type="ARBA" id="ARBA00022989"/>
    </source>
</evidence>